<dbReference type="EMBL" id="JBEUOH010000030">
    <property type="protein sequence ID" value="KAL0858456.1"/>
    <property type="molecule type" value="Genomic_DNA"/>
</dbReference>
<proteinExistence type="predicted"/>
<comment type="caution">
    <text evidence="1">The sequence shown here is derived from an EMBL/GenBank/DDBJ whole genome shotgun (WGS) entry which is preliminary data.</text>
</comment>
<gene>
    <name evidence="1" type="ORF">ABMA27_012329</name>
</gene>
<protein>
    <submittedName>
        <fullName evidence="1">Uncharacterized protein</fullName>
    </submittedName>
</protein>
<evidence type="ECO:0000313" key="1">
    <source>
        <dbReference type="EMBL" id="KAL0858456.1"/>
    </source>
</evidence>
<reference evidence="1 2" key="1">
    <citation type="submission" date="2024-06" db="EMBL/GenBank/DDBJ databases">
        <title>A chromosome-level genome assembly of beet webworm, Loxostege sticticalis.</title>
        <authorList>
            <person name="Zhang Y."/>
        </authorList>
    </citation>
    <scope>NUCLEOTIDE SEQUENCE [LARGE SCALE GENOMIC DNA]</scope>
    <source>
        <strain evidence="1">AQ026</strain>
        <tissue evidence="1">Whole body</tissue>
    </source>
</reference>
<keyword evidence="2" id="KW-1185">Reference proteome</keyword>
<name>A0ABR3H0W9_LOXSC</name>
<accession>A0ABR3H0W9</accession>
<sequence length="381" mass="43963">MSDAYIRSLTQKYRLAVAIAVLKDKPQDVSLEKYIGDLRNKINNENMDDLELTVCSDDFDMEENAKATEVYTEINIVDIQTNNYTKINENDENSSNESQIVSFKVVEELNKVKNYINKKVERRLSNDGSIDSGYRTDSQSKCSFRSSLQLSGNWLNQSAHSLYEYITQCPLLATTHEIIGEIAQVLGQLIDKLHEEEKYPSFLDDLLENVNVLLQELLQECGGEDVLLTKDETVQRLLLLNKSIHIQKYTIEKITSILENILTHLTNTEETYEISNISEMENISYIFHLLEIILQRYIKGKNVVSQEMTNSQIELKKSSITELWRKKWNPNYKEDFIEEYTPRKCVLIKCNEVLNKLVVSCMDGYSLVAFAALNSFNMLQS</sequence>
<evidence type="ECO:0000313" key="2">
    <source>
        <dbReference type="Proteomes" id="UP001549920"/>
    </source>
</evidence>
<dbReference type="Proteomes" id="UP001549920">
    <property type="component" value="Unassembled WGS sequence"/>
</dbReference>
<organism evidence="1 2">
    <name type="scientific">Loxostege sticticalis</name>
    <name type="common">Beet webworm moth</name>
    <dbReference type="NCBI Taxonomy" id="481309"/>
    <lineage>
        <taxon>Eukaryota</taxon>
        <taxon>Metazoa</taxon>
        <taxon>Ecdysozoa</taxon>
        <taxon>Arthropoda</taxon>
        <taxon>Hexapoda</taxon>
        <taxon>Insecta</taxon>
        <taxon>Pterygota</taxon>
        <taxon>Neoptera</taxon>
        <taxon>Endopterygota</taxon>
        <taxon>Lepidoptera</taxon>
        <taxon>Glossata</taxon>
        <taxon>Ditrysia</taxon>
        <taxon>Pyraloidea</taxon>
        <taxon>Crambidae</taxon>
        <taxon>Pyraustinae</taxon>
        <taxon>Loxostege</taxon>
    </lineage>
</organism>